<dbReference type="SMART" id="SM00908">
    <property type="entry name" value="Gal-bind_lectin"/>
    <property type="match status" value="1"/>
</dbReference>
<reference evidence="4" key="2">
    <citation type="submission" date="2025-09" db="UniProtKB">
        <authorList>
            <consortium name="Ensembl"/>
        </authorList>
    </citation>
    <scope>IDENTIFICATION</scope>
</reference>
<dbReference type="Proteomes" id="UP000694540">
    <property type="component" value="Unplaced"/>
</dbReference>
<evidence type="ECO:0000313" key="5">
    <source>
        <dbReference type="Proteomes" id="UP000694540"/>
    </source>
</evidence>
<sequence>VTGYNPNLKPGECLKGRGQLGPDAKGFVLNLGKDSNNPCLHFKPRFDMHGDASTSACNSKDGGAWGLSGGPGSVGDVCISFGQTDLTIKLPDGYEFSFPDRLSLEAIDYLVANGDFKIKCVAFE</sequence>
<dbReference type="InterPro" id="IPR001079">
    <property type="entry name" value="Galectin_CRD"/>
</dbReference>
<dbReference type="GeneTree" id="ENSGT00940000155534"/>
<organism evidence="4 5">
    <name type="scientific">Catagonus wagneri</name>
    <name type="common">Chacoan peccary</name>
    <dbReference type="NCBI Taxonomy" id="51154"/>
    <lineage>
        <taxon>Eukaryota</taxon>
        <taxon>Metazoa</taxon>
        <taxon>Chordata</taxon>
        <taxon>Craniata</taxon>
        <taxon>Vertebrata</taxon>
        <taxon>Euteleostomi</taxon>
        <taxon>Mammalia</taxon>
        <taxon>Eutheria</taxon>
        <taxon>Laurasiatheria</taxon>
        <taxon>Artiodactyla</taxon>
        <taxon>Suina</taxon>
        <taxon>Tayassuidae</taxon>
        <taxon>Catagonus</taxon>
    </lineage>
</organism>
<name>A0A8C3XB08_9CETA</name>
<dbReference type="Gene3D" id="2.60.120.200">
    <property type="match status" value="1"/>
</dbReference>
<evidence type="ECO:0000313" key="4">
    <source>
        <dbReference type="Ensembl" id="ENSCWAP00000022339.1"/>
    </source>
</evidence>
<keyword evidence="1 2" id="KW-0430">Lectin</keyword>
<dbReference type="SUPFAM" id="SSF49899">
    <property type="entry name" value="Concanavalin A-like lectins/glucanases"/>
    <property type="match status" value="1"/>
</dbReference>
<evidence type="ECO:0000256" key="2">
    <source>
        <dbReference type="RuleBase" id="RU102079"/>
    </source>
</evidence>
<dbReference type="InterPro" id="IPR013320">
    <property type="entry name" value="ConA-like_dom_sf"/>
</dbReference>
<dbReference type="Ensembl" id="ENSCWAT00000024225.1">
    <property type="protein sequence ID" value="ENSCWAP00000022339.1"/>
    <property type="gene ID" value="ENSCWAG00000017034.1"/>
</dbReference>
<feature type="domain" description="Galectin" evidence="3">
    <location>
        <begin position="1"/>
        <end position="124"/>
    </location>
</feature>
<dbReference type="GO" id="GO:0030246">
    <property type="term" value="F:carbohydrate binding"/>
    <property type="evidence" value="ECO:0007669"/>
    <property type="project" value="UniProtKB-UniRule"/>
</dbReference>
<keyword evidence="5" id="KW-1185">Reference proteome</keyword>
<evidence type="ECO:0000256" key="1">
    <source>
        <dbReference type="ARBA" id="ARBA00022734"/>
    </source>
</evidence>
<accession>A0A8C3XB08</accession>
<protein>
    <recommendedName>
        <fullName evidence="2">Galectin</fullName>
    </recommendedName>
</protein>
<dbReference type="PROSITE" id="PS51304">
    <property type="entry name" value="GALECTIN"/>
    <property type="match status" value="1"/>
</dbReference>
<dbReference type="Pfam" id="PF00337">
    <property type="entry name" value="Gal-bind_lectin"/>
    <property type="match status" value="1"/>
</dbReference>
<reference evidence="4" key="1">
    <citation type="submission" date="2025-08" db="UniProtKB">
        <authorList>
            <consortium name="Ensembl"/>
        </authorList>
    </citation>
    <scope>IDENTIFICATION</scope>
</reference>
<dbReference type="CDD" id="cd00070">
    <property type="entry name" value="GLECT"/>
    <property type="match status" value="1"/>
</dbReference>
<proteinExistence type="predicted"/>
<evidence type="ECO:0000259" key="3">
    <source>
        <dbReference type="PROSITE" id="PS51304"/>
    </source>
</evidence>
<dbReference type="AlphaFoldDB" id="A0A8C3XB08"/>
<dbReference type="SMART" id="SM00276">
    <property type="entry name" value="GLECT"/>
    <property type="match status" value="1"/>
</dbReference>